<evidence type="ECO:0000256" key="5">
    <source>
        <dbReference type="ARBA" id="ARBA00022989"/>
    </source>
</evidence>
<evidence type="ECO:0000256" key="6">
    <source>
        <dbReference type="ARBA" id="ARBA00023010"/>
    </source>
</evidence>
<dbReference type="Pfam" id="PF02416">
    <property type="entry name" value="TatA_B_E"/>
    <property type="match status" value="1"/>
</dbReference>
<keyword evidence="5" id="KW-1133">Transmembrane helix</keyword>
<accession>A0A0W0XN46</accession>
<reference evidence="8 9" key="1">
    <citation type="submission" date="2015-11" db="EMBL/GenBank/DDBJ databases">
        <title>Genomic analysis of 38 Legionella species identifies large and diverse effector repertoires.</title>
        <authorList>
            <person name="Burstein D."/>
            <person name="Amaro F."/>
            <person name="Zusman T."/>
            <person name="Lifshitz Z."/>
            <person name="Cohen O."/>
            <person name="Gilbert J.A."/>
            <person name="Pupko T."/>
            <person name="Shuman H.A."/>
            <person name="Segal G."/>
        </authorList>
    </citation>
    <scope>NUCLEOTIDE SEQUENCE [LARGE SCALE GENOMIC DNA]</scope>
    <source>
        <strain evidence="8 9">WA-270A-C2</strain>
    </source>
</reference>
<dbReference type="PATRIC" id="fig|458.5.peg.2867"/>
<keyword evidence="4" id="KW-0653">Protein transport</keyword>
<keyword evidence="2" id="KW-0813">Transport</keyword>
<dbReference type="AlphaFoldDB" id="A0A0W0XN46"/>
<dbReference type="RefSeq" id="WP_058532695.1">
    <property type="nucleotide sequence ID" value="NZ_CAAAIN010000004.1"/>
</dbReference>
<protein>
    <submittedName>
        <fullName evidence="8">TatB protein (Twin arginine translocation)</fullName>
    </submittedName>
</protein>
<evidence type="ECO:0000256" key="7">
    <source>
        <dbReference type="ARBA" id="ARBA00023136"/>
    </source>
</evidence>
<dbReference type="OrthoDB" id="5653976at2"/>
<organism evidence="8 9">
    <name type="scientific">Legionella rubrilucens</name>
    <dbReference type="NCBI Taxonomy" id="458"/>
    <lineage>
        <taxon>Bacteria</taxon>
        <taxon>Pseudomonadati</taxon>
        <taxon>Pseudomonadota</taxon>
        <taxon>Gammaproteobacteria</taxon>
        <taxon>Legionellales</taxon>
        <taxon>Legionellaceae</taxon>
        <taxon>Legionella</taxon>
    </lineage>
</organism>
<name>A0A0W0XN46_9GAMM</name>
<evidence type="ECO:0000313" key="8">
    <source>
        <dbReference type="EMBL" id="KTD45951.1"/>
    </source>
</evidence>
<evidence type="ECO:0000256" key="1">
    <source>
        <dbReference type="ARBA" id="ARBA00004167"/>
    </source>
</evidence>
<keyword evidence="9" id="KW-1185">Reference proteome</keyword>
<sequence length="77" mass="8926">MTSGELLLTLIIALLVFGPNKLPMLAGHLGKLFRFLNRLKAQLNDFWQEQLKEQQLLENTKKAEQADALYQEEEKKQ</sequence>
<evidence type="ECO:0000256" key="4">
    <source>
        <dbReference type="ARBA" id="ARBA00022927"/>
    </source>
</evidence>
<gene>
    <name evidence="8" type="primary">tatB</name>
    <name evidence="8" type="ORF">Lrub_2748</name>
</gene>
<dbReference type="Proteomes" id="UP000054608">
    <property type="component" value="Unassembled WGS sequence"/>
</dbReference>
<keyword evidence="6" id="KW-0811">Translocation</keyword>
<comment type="subcellular location">
    <subcellularLocation>
        <location evidence="1">Membrane</location>
        <topology evidence="1">Single-pass membrane protein</topology>
    </subcellularLocation>
</comment>
<dbReference type="GO" id="GO:0015031">
    <property type="term" value="P:protein transport"/>
    <property type="evidence" value="ECO:0007669"/>
    <property type="project" value="UniProtKB-KW"/>
</dbReference>
<evidence type="ECO:0000313" key="9">
    <source>
        <dbReference type="Proteomes" id="UP000054608"/>
    </source>
</evidence>
<dbReference type="InterPro" id="IPR003369">
    <property type="entry name" value="TatA/B/E"/>
</dbReference>
<proteinExistence type="predicted"/>
<keyword evidence="3" id="KW-0812">Transmembrane</keyword>
<comment type="caution">
    <text evidence="8">The sequence shown here is derived from an EMBL/GenBank/DDBJ whole genome shotgun (WGS) entry which is preliminary data.</text>
</comment>
<dbReference type="EMBL" id="LNYT01000022">
    <property type="protein sequence ID" value="KTD45951.1"/>
    <property type="molecule type" value="Genomic_DNA"/>
</dbReference>
<keyword evidence="7" id="KW-0472">Membrane</keyword>
<dbReference type="GO" id="GO:0016020">
    <property type="term" value="C:membrane"/>
    <property type="evidence" value="ECO:0007669"/>
    <property type="project" value="UniProtKB-ARBA"/>
</dbReference>
<evidence type="ECO:0000256" key="3">
    <source>
        <dbReference type="ARBA" id="ARBA00022692"/>
    </source>
</evidence>
<evidence type="ECO:0000256" key="2">
    <source>
        <dbReference type="ARBA" id="ARBA00022448"/>
    </source>
</evidence>
<dbReference type="Gene3D" id="1.20.5.3310">
    <property type="match status" value="1"/>
</dbReference>
<dbReference type="STRING" id="458.Lrub_2748"/>